<protein>
    <submittedName>
        <fullName evidence="1">Uncharacterized protein</fullName>
    </submittedName>
</protein>
<keyword evidence="2" id="KW-1185">Reference proteome</keyword>
<evidence type="ECO:0000313" key="2">
    <source>
        <dbReference type="Proteomes" id="UP001187415"/>
    </source>
</evidence>
<dbReference type="Proteomes" id="UP001187415">
    <property type="component" value="Unassembled WGS sequence"/>
</dbReference>
<comment type="caution">
    <text evidence="1">The sequence shown here is derived from an EMBL/GenBank/DDBJ whole genome shotgun (WGS) entry which is preliminary data.</text>
</comment>
<dbReference type="EMBL" id="JAUPFM010000012">
    <property type="protein sequence ID" value="KAK2835936.1"/>
    <property type="molecule type" value="Genomic_DNA"/>
</dbReference>
<organism evidence="1 2">
    <name type="scientific">Channa striata</name>
    <name type="common">Snakehead murrel</name>
    <name type="synonym">Ophicephalus striatus</name>
    <dbReference type="NCBI Taxonomy" id="64152"/>
    <lineage>
        <taxon>Eukaryota</taxon>
        <taxon>Metazoa</taxon>
        <taxon>Chordata</taxon>
        <taxon>Craniata</taxon>
        <taxon>Vertebrata</taxon>
        <taxon>Euteleostomi</taxon>
        <taxon>Actinopterygii</taxon>
        <taxon>Neopterygii</taxon>
        <taxon>Teleostei</taxon>
        <taxon>Neoteleostei</taxon>
        <taxon>Acanthomorphata</taxon>
        <taxon>Anabantaria</taxon>
        <taxon>Anabantiformes</taxon>
        <taxon>Channoidei</taxon>
        <taxon>Channidae</taxon>
        <taxon>Channa</taxon>
    </lineage>
</organism>
<dbReference type="AlphaFoldDB" id="A0AA88MHT3"/>
<evidence type="ECO:0000313" key="1">
    <source>
        <dbReference type="EMBL" id="KAK2835936.1"/>
    </source>
</evidence>
<name>A0AA88MHT3_CHASR</name>
<accession>A0AA88MHT3</accession>
<gene>
    <name evidence="1" type="ORF">Q5P01_016420</name>
</gene>
<proteinExistence type="predicted"/>
<sequence>MTEAGPVLITSPFTSFCTFLLRFSFEPPEDDISQLHAGWMSEHLTYNAEIWWYQAVIRGLFIAAVNLCPSRSFCQRKNTRGHRVTQTLPWRSWA</sequence>
<reference evidence="1" key="1">
    <citation type="submission" date="2023-07" db="EMBL/GenBank/DDBJ databases">
        <title>Chromosome-level Genome Assembly of Striped Snakehead (Channa striata).</title>
        <authorList>
            <person name="Liu H."/>
        </authorList>
    </citation>
    <scope>NUCLEOTIDE SEQUENCE</scope>
    <source>
        <strain evidence="1">Gz</strain>
        <tissue evidence="1">Muscle</tissue>
    </source>
</reference>